<dbReference type="Gene3D" id="2.40.70.10">
    <property type="entry name" value="Acid Proteases"/>
    <property type="match status" value="1"/>
</dbReference>
<dbReference type="PANTHER" id="PTHR33067">
    <property type="entry name" value="RNA-DIRECTED DNA POLYMERASE-RELATED"/>
    <property type="match status" value="1"/>
</dbReference>
<dbReference type="InterPro" id="IPR021109">
    <property type="entry name" value="Peptidase_aspartic_dom_sf"/>
</dbReference>
<gene>
    <name evidence="1" type="ORF">Tco_1028630</name>
</gene>
<dbReference type="CDD" id="cd00303">
    <property type="entry name" value="retropepsin_like"/>
    <property type="match status" value="1"/>
</dbReference>
<dbReference type="Pfam" id="PF08284">
    <property type="entry name" value="RVP_2"/>
    <property type="match status" value="1"/>
</dbReference>
<sequence length="227" mass="25670">MPCTIDTTTVSNALADLAESISIMPFSLFKRLGLRNPIRINMVIEIVDRSMQSTERIIENVLVKINKFIFFVNFIILDILEDNKVPIILRRPMLANAHARIDVFGKKISLEVGTEQITFYINERESPAVISPICVINTFLEINEFDEPKNLEELLMSDDINGDLGSFLKDNNLLHDLESHDTMSLSPLGSARRNNDSSGMFCNLNSNSSISLDDFAKMDDVWDNLDL</sequence>
<reference evidence="1" key="2">
    <citation type="submission" date="2022-01" db="EMBL/GenBank/DDBJ databases">
        <authorList>
            <person name="Yamashiro T."/>
            <person name="Shiraishi A."/>
            <person name="Satake H."/>
            <person name="Nakayama K."/>
        </authorList>
    </citation>
    <scope>NUCLEOTIDE SEQUENCE</scope>
</reference>
<dbReference type="Proteomes" id="UP001151760">
    <property type="component" value="Unassembled WGS sequence"/>
</dbReference>
<reference evidence="1" key="1">
    <citation type="journal article" date="2022" name="Int. J. Mol. Sci.">
        <title>Draft Genome of Tanacetum Coccineum: Genomic Comparison of Closely Related Tanacetum-Family Plants.</title>
        <authorList>
            <person name="Yamashiro T."/>
            <person name="Shiraishi A."/>
            <person name="Nakayama K."/>
            <person name="Satake H."/>
        </authorList>
    </citation>
    <scope>NUCLEOTIDE SEQUENCE</scope>
</reference>
<accession>A0ABQ5G1K8</accession>
<dbReference type="PANTHER" id="PTHR33067:SF35">
    <property type="entry name" value="ASPARTIC PEPTIDASE DDI1-TYPE DOMAIN-CONTAINING PROTEIN"/>
    <property type="match status" value="1"/>
</dbReference>
<comment type="caution">
    <text evidence="1">The sequence shown here is derived from an EMBL/GenBank/DDBJ whole genome shotgun (WGS) entry which is preliminary data.</text>
</comment>
<dbReference type="EMBL" id="BQNB010017980">
    <property type="protein sequence ID" value="GJT69344.1"/>
    <property type="molecule type" value="Genomic_DNA"/>
</dbReference>
<protein>
    <submittedName>
        <fullName evidence="1">Homeodomain-like protein</fullName>
    </submittedName>
</protein>
<proteinExistence type="predicted"/>
<organism evidence="1 2">
    <name type="scientific">Tanacetum coccineum</name>
    <dbReference type="NCBI Taxonomy" id="301880"/>
    <lineage>
        <taxon>Eukaryota</taxon>
        <taxon>Viridiplantae</taxon>
        <taxon>Streptophyta</taxon>
        <taxon>Embryophyta</taxon>
        <taxon>Tracheophyta</taxon>
        <taxon>Spermatophyta</taxon>
        <taxon>Magnoliopsida</taxon>
        <taxon>eudicotyledons</taxon>
        <taxon>Gunneridae</taxon>
        <taxon>Pentapetalae</taxon>
        <taxon>asterids</taxon>
        <taxon>campanulids</taxon>
        <taxon>Asterales</taxon>
        <taxon>Asteraceae</taxon>
        <taxon>Asteroideae</taxon>
        <taxon>Anthemideae</taxon>
        <taxon>Anthemidinae</taxon>
        <taxon>Tanacetum</taxon>
    </lineage>
</organism>
<name>A0ABQ5G1K8_9ASTR</name>
<keyword evidence="2" id="KW-1185">Reference proteome</keyword>
<evidence type="ECO:0000313" key="2">
    <source>
        <dbReference type="Proteomes" id="UP001151760"/>
    </source>
</evidence>
<evidence type="ECO:0000313" key="1">
    <source>
        <dbReference type="EMBL" id="GJT69344.1"/>
    </source>
</evidence>